<gene>
    <name evidence="1" type="ORF">G7K_4785-t1</name>
</gene>
<evidence type="ECO:0000313" key="1">
    <source>
        <dbReference type="EMBL" id="GAO50663.1"/>
    </source>
</evidence>
<accession>A0A0E9NLI9</accession>
<comment type="caution">
    <text evidence="1">The sequence shown here is derived from an EMBL/GenBank/DDBJ whole genome shotgun (WGS) entry which is preliminary data.</text>
</comment>
<reference evidence="1 2" key="2">
    <citation type="journal article" date="2014" name="J. Gen. Appl. Microbiol.">
        <title>The early diverging ascomycetous budding yeast Saitoella complicata has three histone deacetylases belonging to the Clr6, Hos2, and Rpd3 lineages.</title>
        <authorList>
            <person name="Nishida H."/>
            <person name="Matsumoto T."/>
            <person name="Kondo S."/>
            <person name="Hamamoto M."/>
            <person name="Yoshikawa H."/>
        </authorList>
    </citation>
    <scope>NUCLEOTIDE SEQUENCE [LARGE SCALE GENOMIC DNA]</scope>
    <source>
        <strain evidence="1 2">NRRL Y-17804</strain>
    </source>
</reference>
<protein>
    <submittedName>
        <fullName evidence="1">Uncharacterized protein</fullName>
    </submittedName>
</protein>
<organism evidence="1 2">
    <name type="scientific">Saitoella complicata (strain BCRC 22490 / CBS 7301 / JCM 7358 / NBRC 10748 / NRRL Y-17804)</name>
    <dbReference type="NCBI Taxonomy" id="698492"/>
    <lineage>
        <taxon>Eukaryota</taxon>
        <taxon>Fungi</taxon>
        <taxon>Dikarya</taxon>
        <taxon>Ascomycota</taxon>
        <taxon>Taphrinomycotina</taxon>
        <taxon>Taphrinomycotina incertae sedis</taxon>
        <taxon>Saitoella</taxon>
    </lineage>
</organism>
<dbReference type="Proteomes" id="UP000033140">
    <property type="component" value="Unassembled WGS sequence"/>
</dbReference>
<evidence type="ECO:0000313" key="2">
    <source>
        <dbReference type="Proteomes" id="UP000033140"/>
    </source>
</evidence>
<proteinExistence type="predicted"/>
<dbReference type="AlphaFoldDB" id="A0A0E9NLI9"/>
<dbReference type="EMBL" id="BACD03000035">
    <property type="protein sequence ID" value="GAO50663.1"/>
    <property type="molecule type" value="Genomic_DNA"/>
</dbReference>
<reference evidence="1 2" key="3">
    <citation type="journal article" date="2015" name="Genome Announc.">
        <title>Draft Genome Sequence of the Archiascomycetous Yeast Saitoella complicata.</title>
        <authorList>
            <person name="Yamauchi K."/>
            <person name="Kondo S."/>
            <person name="Hamamoto M."/>
            <person name="Takahashi Y."/>
            <person name="Ogura Y."/>
            <person name="Hayashi T."/>
            <person name="Nishida H."/>
        </authorList>
    </citation>
    <scope>NUCLEOTIDE SEQUENCE [LARGE SCALE GENOMIC DNA]</scope>
    <source>
        <strain evidence="1 2">NRRL Y-17804</strain>
    </source>
</reference>
<name>A0A0E9NLI9_SAICN</name>
<reference evidence="1 2" key="1">
    <citation type="journal article" date="2011" name="J. Gen. Appl. Microbiol.">
        <title>Draft genome sequencing of the enigmatic yeast Saitoella complicata.</title>
        <authorList>
            <person name="Nishida H."/>
            <person name="Hamamoto M."/>
            <person name="Sugiyama J."/>
        </authorList>
    </citation>
    <scope>NUCLEOTIDE SEQUENCE [LARGE SCALE GENOMIC DNA]</scope>
    <source>
        <strain evidence="1 2">NRRL Y-17804</strain>
    </source>
</reference>
<sequence length="109" mass="12183">MEQTRPVTRCGGNKVHFETLLAHADSVSQEMSGGVSSDLLFLGADRIRLSIPPMTKTEACNLFGPTFMNQALSLCGAQLPCVTQFLPRTRHVPRFRLGRERSTKYCNQR</sequence>
<keyword evidence="2" id="KW-1185">Reference proteome</keyword>